<gene>
    <name evidence="1" type="ORF">ACI1P1_24375</name>
</gene>
<accession>A0ACC7P540</accession>
<evidence type="ECO:0000313" key="2">
    <source>
        <dbReference type="Proteomes" id="UP001631969"/>
    </source>
</evidence>
<dbReference type="Proteomes" id="UP001631969">
    <property type="component" value="Unassembled WGS sequence"/>
</dbReference>
<reference evidence="1" key="1">
    <citation type="submission" date="2024-12" db="EMBL/GenBank/DDBJ databases">
        <authorList>
            <person name="Wu N."/>
        </authorList>
    </citation>
    <scope>NUCLEOTIDE SEQUENCE</scope>
    <source>
        <strain evidence="1">P15</strain>
    </source>
</reference>
<name>A0ACC7P540_9BACL</name>
<protein>
    <submittedName>
        <fullName evidence="1">TetR/AcrR family transcriptional regulator</fullName>
    </submittedName>
</protein>
<proteinExistence type="predicted"/>
<keyword evidence="2" id="KW-1185">Reference proteome</keyword>
<dbReference type="EMBL" id="JBJURJ010000018">
    <property type="protein sequence ID" value="MFM9331436.1"/>
    <property type="molecule type" value="Genomic_DNA"/>
</dbReference>
<comment type="caution">
    <text evidence="1">The sequence shown here is derived from an EMBL/GenBank/DDBJ whole genome shotgun (WGS) entry which is preliminary data.</text>
</comment>
<sequence length="188" mass="21565">MSRKQAYSRSELLDVTKRLVLEHGYDGFNLKLLSQHLPGARSTIYQYYANKDEIISACMKRAIQSIMEKASALDESDASTALQELLAIYMEEFKFHQLLGDSYKIKTNGSEETRANVEYVENAHEFLKVQLTRLVQKAQQEKLLRDDIPLPVHVGVFFNLISTPNMMNVPVSQWSKLLFDMWMGGAKK</sequence>
<evidence type="ECO:0000313" key="1">
    <source>
        <dbReference type="EMBL" id="MFM9331436.1"/>
    </source>
</evidence>
<organism evidence="1 2">
    <name type="scientific">Paenibacillus mesotrionivorans</name>
    <dbReference type="NCBI Taxonomy" id="3160968"/>
    <lineage>
        <taxon>Bacteria</taxon>
        <taxon>Bacillati</taxon>
        <taxon>Bacillota</taxon>
        <taxon>Bacilli</taxon>
        <taxon>Bacillales</taxon>
        <taxon>Paenibacillaceae</taxon>
        <taxon>Paenibacillus</taxon>
    </lineage>
</organism>